<keyword evidence="3" id="KW-1185">Reference proteome</keyword>
<sequence length="310" mass="35941">MDTSKSSSTTRSPSFSEGSAKTSSGKSDASSVGKERDEDFTKDNAASPVDLECQIQAERITKLLDEVIYKTKLSICLPKLVHEFNILSSILSPHHLDDLGDISLKNRLNPELGHLLYILKNRPEPWLAYLQQTEQFRDLMLRQMTGTAADELAAKYKIQIIAKLEREVSLYKHESDIKLKKKILDSDRQMVLATRSHDVKYEMLKDEDIETKAGYENVLKRHLTDETNQREKLAEQNTKFIPLMEEREIEYHQEMTEKLNWFLVQHAARVIQYSWRNVLANRAEKKKLKKLEKKMLQAAEEALKKRPVKK</sequence>
<accession>A0A0L7LU75</accession>
<dbReference type="EMBL" id="JTDY01000075">
    <property type="protein sequence ID" value="KOB79010.1"/>
    <property type="molecule type" value="Genomic_DNA"/>
</dbReference>
<comment type="caution">
    <text evidence="2">The sequence shown here is derived from an EMBL/GenBank/DDBJ whole genome shotgun (WGS) entry which is preliminary data.</text>
</comment>
<name>A0A0L7LU75_OPEBR</name>
<reference evidence="2 3" key="1">
    <citation type="journal article" date="2015" name="Genome Biol. Evol.">
        <title>The genome of winter moth (Operophtera brumata) provides a genomic perspective on sexual dimorphism and phenology.</title>
        <authorList>
            <person name="Derks M.F."/>
            <person name="Smit S."/>
            <person name="Salis L."/>
            <person name="Schijlen E."/>
            <person name="Bossers A."/>
            <person name="Mateman C."/>
            <person name="Pijl A.S."/>
            <person name="de Ridder D."/>
            <person name="Groenen M.A."/>
            <person name="Visser M.E."/>
            <person name="Megens H.J."/>
        </authorList>
    </citation>
    <scope>NUCLEOTIDE SEQUENCE [LARGE SCALE GENOMIC DNA]</scope>
    <source>
        <strain evidence="2">WM2013NL</strain>
        <tissue evidence="2">Head and thorax</tissue>
    </source>
</reference>
<protein>
    <recommendedName>
        <fullName evidence="4">Dynein regulatory complex protein 10</fullName>
    </recommendedName>
</protein>
<feature type="region of interest" description="Disordered" evidence="1">
    <location>
        <begin position="1"/>
        <end position="43"/>
    </location>
</feature>
<feature type="compositionally biased region" description="Polar residues" evidence="1">
    <location>
        <begin position="20"/>
        <end position="30"/>
    </location>
</feature>
<proteinExistence type="predicted"/>
<dbReference type="Proteomes" id="UP000037510">
    <property type="component" value="Unassembled WGS sequence"/>
</dbReference>
<evidence type="ECO:0000256" key="1">
    <source>
        <dbReference type="SAM" id="MobiDB-lite"/>
    </source>
</evidence>
<gene>
    <name evidence="2" type="ORF">OBRU01_00346</name>
</gene>
<evidence type="ECO:0008006" key="4">
    <source>
        <dbReference type="Google" id="ProtNLM"/>
    </source>
</evidence>
<organism evidence="2 3">
    <name type="scientific">Operophtera brumata</name>
    <name type="common">Winter moth</name>
    <name type="synonym">Phalaena brumata</name>
    <dbReference type="NCBI Taxonomy" id="104452"/>
    <lineage>
        <taxon>Eukaryota</taxon>
        <taxon>Metazoa</taxon>
        <taxon>Ecdysozoa</taxon>
        <taxon>Arthropoda</taxon>
        <taxon>Hexapoda</taxon>
        <taxon>Insecta</taxon>
        <taxon>Pterygota</taxon>
        <taxon>Neoptera</taxon>
        <taxon>Endopterygota</taxon>
        <taxon>Lepidoptera</taxon>
        <taxon>Glossata</taxon>
        <taxon>Ditrysia</taxon>
        <taxon>Geometroidea</taxon>
        <taxon>Geometridae</taxon>
        <taxon>Larentiinae</taxon>
        <taxon>Operophtera</taxon>
    </lineage>
</organism>
<feature type="compositionally biased region" description="Low complexity" evidence="1">
    <location>
        <begin position="1"/>
        <end position="19"/>
    </location>
</feature>
<evidence type="ECO:0000313" key="2">
    <source>
        <dbReference type="EMBL" id="KOB79010.1"/>
    </source>
</evidence>
<feature type="compositionally biased region" description="Basic and acidic residues" evidence="1">
    <location>
        <begin position="33"/>
        <end position="42"/>
    </location>
</feature>
<evidence type="ECO:0000313" key="3">
    <source>
        <dbReference type="Proteomes" id="UP000037510"/>
    </source>
</evidence>
<dbReference type="AlphaFoldDB" id="A0A0L7LU75"/>